<keyword evidence="1" id="KW-0813">Transport</keyword>
<dbReference type="EMBL" id="BCNO01000001">
    <property type="protein sequence ID" value="GAQ94711.1"/>
    <property type="molecule type" value="Genomic_DNA"/>
</dbReference>
<proteinExistence type="predicted"/>
<keyword evidence="10" id="KW-1185">Reference proteome</keyword>
<feature type="domain" description="4Fe-4S ferredoxin-type" evidence="8">
    <location>
        <begin position="135"/>
        <end position="167"/>
    </location>
</feature>
<keyword evidence="2" id="KW-0004">4Fe-4S</keyword>
<dbReference type="InterPro" id="IPR050294">
    <property type="entry name" value="RnfB_subfamily"/>
</dbReference>
<dbReference type="PROSITE" id="PS51318">
    <property type="entry name" value="TAT"/>
    <property type="match status" value="1"/>
</dbReference>
<dbReference type="PANTHER" id="PTHR42859">
    <property type="entry name" value="OXIDOREDUCTASE"/>
    <property type="match status" value="1"/>
</dbReference>
<dbReference type="OrthoDB" id="9789030at2"/>
<dbReference type="InterPro" id="IPR006311">
    <property type="entry name" value="TAT_signal"/>
</dbReference>
<evidence type="ECO:0000313" key="9">
    <source>
        <dbReference type="EMBL" id="GAQ94711.1"/>
    </source>
</evidence>
<feature type="domain" description="4Fe-4S ferredoxin-type" evidence="8">
    <location>
        <begin position="44"/>
        <end position="75"/>
    </location>
</feature>
<gene>
    <name evidence="9" type="ORF">TAGGR_1896</name>
</gene>
<evidence type="ECO:0000256" key="3">
    <source>
        <dbReference type="ARBA" id="ARBA00022723"/>
    </source>
</evidence>
<dbReference type="Proteomes" id="UP000054976">
    <property type="component" value="Unassembled WGS sequence"/>
</dbReference>
<accession>A0A0U9HNT1</accession>
<evidence type="ECO:0000256" key="6">
    <source>
        <dbReference type="ARBA" id="ARBA00023014"/>
    </source>
</evidence>
<keyword evidence="7" id="KW-1133">Transmembrane helix</keyword>
<dbReference type="PROSITE" id="PS51379">
    <property type="entry name" value="4FE4S_FER_2"/>
    <property type="match status" value="3"/>
</dbReference>
<feature type="transmembrane region" description="Helical" evidence="7">
    <location>
        <begin position="12"/>
        <end position="30"/>
    </location>
</feature>
<organism evidence="9 10">
    <name type="scientific">Thermodesulfovibrio aggregans</name>
    <dbReference type="NCBI Taxonomy" id="86166"/>
    <lineage>
        <taxon>Bacteria</taxon>
        <taxon>Pseudomonadati</taxon>
        <taxon>Nitrospirota</taxon>
        <taxon>Thermodesulfovibrionia</taxon>
        <taxon>Thermodesulfovibrionales</taxon>
        <taxon>Thermodesulfovibrionaceae</taxon>
        <taxon>Thermodesulfovibrio</taxon>
    </lineage>
</organism>
<dbReference type="NCBIfam" id="TIGR01409">
    <property type="entry name" value="TAT_signal_seq"/>
    <property type="match status" value="1"/>
</dbReference>
<evidence type="ECO:0000256" key="5">
    <source>
        <dbReference type="ARBA" id="ARBA00023004"/>
    </source>
</evidence>
<keyword evidence="7" id="KW-0472">Membrane</keyword>
<dbReference type="InterPro" id="IPR019546">
    <property type="entry name" value="TAT_signal_bac_arc"/>
</dbReference>
<evidence type="ECO:0000256" key="2">
    <source>
        <dbReference type="ARBA" id="ARBA00022485"/>
    </source>
</evidence>
<evidence type="ECO:0000259" key="8">
    <source>
        <dbReference type="PROSITE" id="PS51379"/>
    </source>
</evidence>
<evidence type="ECO:0000256" key="7">
    <source>
        <dbReference type="SAM" id="Phobius"/>
    </source>
</evidence>
<name>A0A0U9HNT1_9BACT</name>
<keyword evidence="3" id="KW-0479">Metal-binding</keyword>
<dbReference type="GO" id="GO:0046872">
    <property type="term" value="F:metal ion binding"/>
    <property type="evidence" value="ECO:0007669"/>
    <property type="project" value="UniProtKB-KW"/>
</dbReference>
<dbReference type="InterPro" id="IPR017896">
    <property type="entry name" value="4Fe4S_Fe-S-bd"/>
</dbReference>
<feature type="domain" description="4Fe-4S ferredoxin-type" evidence="8">
    <location>
        <begin position="175"/>
        <end position="198"/>
    </location>
</feature>
<keyword evidence="6" id="KW-0411">Iron-sulfur</keyword>
<sequence>MRKTESFTRREFIKAAGIGAALVFAGKWGIHSIAWAGSDKRTLRMILVDYSKCTGCRTCEAVCSSWNNPVTINGEKIPGLGNPVYSNIKVVSFNPDVDVPNVCAMCPDAPCVNSCPVEPDPKTGIKALYRDKKTLTIKNDPARCIGCGNCARACAEQRKGVIELDSKTGKPRGICTLCNGDPQCVKHCPFDALSYVEVNEKQKFYGLSPEKIASILAKHWYDTDLGGVK</sequence>
<keyword evidence="5" id="KW-0408">Iron</keyword>
<dbReference type="SUPFAM" id="SSF54862">
    <property type="entry name" value="4Fe-4S ferredoxins"/>
    <property type="match status" value="1"/>
</dbReference>
<dbReference type="STRING" id="86166.TAGGR_1896"/>
<evidence type="ECO:0000256" key="4">
    <source>
        <dbReference type="ARBA" id="ARBA00022982"/>
    </source>
</evidence>
<dbReference type="AlphaFoldDB" id="A0A0U9HNT1"/>
<keyword evidence="4" id="KW-0249">Electron transport</keyword>
<evidence type="ECO:0000313" key="10">
    <source>
        <dbReference type="Proteomes" id="UP000054976"/>
    </source>
</evidence>
<keyword evidence="7" id="KW-0812">Transmembrane</keyword>
<dbReference type="Pfam" id="PF12837">
    <property type="entry name" value="Fer4_6"/>
    <property type="match status" value="1"/>
</dbReference>
<comment type="caution">
    <text evidence="9">The sequence shown here is derived from an EMBL/GenBank/DDBJ whole genome shotgun (WGS) entry which is preliminary data.</text>
</comment>
<dbReference type="RefSeq" id="WP_059176140.1">
    <property type="nucleotide sequence ID" value="NZ_BCNO01000001.1"/>
</dbReference>
<dbReference type="CDD" id="cd10550">
    <property type="entry name" value="DMSOR_beta_like"/>
    <property type="match status" value="1"/>
</dbReference>
<dbReference type="PANTHER" id="PTHR42859:SF10">
    <property type="entry name" value="DIMETHYLSULFOXIDE REDUCTASE CHAIN B"/>
    <property type="match status" value="1"/>
</dbReference>
<reference evidence="10" key="1">
    <citation type="submission" date="2016-01" db="EMBL/GenBank/DDBJ databases">
        <title>Draft genome sequence of Thermodesulfovibrio aggregans strain TGE-P1.</title>
        <authorList>
            <person name="Sekiguchi Y."/>
            <person name="Ohashi A."/>
            <person name="Matsuura N."/>
            <person name="Tourlousse M.D."/>
        </authorList>
    </citation>
    <scope>NUCLEOTIDE SEQUENCE [LARGE SCALE GENOMIC DNA]</scope>
    <source>
        <strain evidence="10">TGE-P1</strain>
    </source>
</reference>
<evidence type="ECO:0000256" key="1">
    <source>
        <dbReference type="ARBA" id="ARBA00022448"/>
    </source>
</evidence>
<dbReference type="Gene3D" id="3.30.70.20">
    <property type="match status" value="2"/>
</dbReference>
<dbReference type="GO" id="GO:0051539">
    <property type="term" value="F:4 iron, 4 sulfur cluster binding"/>
    <property type="evidence" value="ECO:0007669"/>
    <property type="project" value="UniProtKB-KW"/>
</dbReference>
<protein>
    <submittedName>
        <fullName evidence="9">Tat (Twin-arginine translocation) pathway signal sequence</fullName>
    </submittedName>
</protein>